<sequence>MLANSFVKGHTGSIKVETKKSDLFKVKQKDNEMLREFVSRFKMERIDLPPVADDWSVYPVITFDRVKRDIDREPRSNRDRYQSYNGDRRSSESGRNLMRNERRNYRGQNNRGLMSKNSFDRPVGPKEAPWLLEYNFNVDVAAIVSTIGHIKDTKWARPLQSDPAQSDPNLMCKYHGTHGHRTKDCRQLREEVARLFNDAHL</sequence>
<proteinExistence type="predicted"/>
<feature type="compositionally biased region" description="Polar residues" evidence="1">
    <location>
        <begin position="106"/>
        <end position="117"/>
    </location>
</feature>
<dbReference type="AlphaFoldDB" id="A0A1S4AU05"/>
<dbReference type="RefSeq" id="XP_016480227.1">
    <property type="nucleotide sequence ID" value="XM_016624741.1"/>
</dbReference>
<gene>
    <name evidence="2" type="primary">LOC107801414</name>
</gene>
<evidence type="ECO:0000256" key="1">
    <source>
        <dbReference type="SAM" id="MobiDB-lite"/>
    </source>
</evidence>
<evidence type="ECO:0008006" key="3">
    <source>
        <dbReference type="Google" id="ProtNLM"/>
    </source>
</evidence>
<feature type="region of interest" description="Disordered" evidence="1">
    <location>
        <begin position="74"/>
        <end position="120"/>
    </location>
</feature>
<dbReference type="PANTHER" id="PTHR33223:SF11">
    <property type="entry name" value="ELEMENT PROTEIN, PUTATIVE-RELATED"/>
    <property type="match status" value="1"/>
</dbReference>
<name>A0A1S4AU05_TOBAC</name>
<dbReference type="PANTHER" id="PTHR33223">
    <property type="entry name" value="CCHC-TYPE DOMAIN-CONTAINING PROTEIN"/>
    <property type="match status" value="1"/>
</dbReference>
<protein>
    <recommendedName>
        <fullName evidence="3">Reverse transcriptase domain-containing protein</fullName>
    </recommendedName>
</protein>
<reference evidence="2" key="1">
    <citation type="submission" date="2025-08" db="UniProtKB">
        <authorList>
            <consortium name="RefSeq"/>
        </authorList>
    </citation>
    <scope>IDENTIFICATION</scope>
</reference>
<dbReference type="PaxDb" id="4097-A0A1S4AU05"/>
<feature type="compositionally biased region" description="Basic and acidic residues" evidence="1">
    <location>
        <begin position="74"/>
        <end position="104"/>
    </location>
</feature>
<dbReference type="OrthoDB" id="1740536at2759"/>
<organism evidence="2">
    <name type="scientific">Nicotiana tabacum</name>
    <name type="common">Common tobacco</name>
    <dbReference type="NCBI Taxonomy" id="4097"/>
    <lineage>
        <taxon>Eukaryota</taxon>
        <taxon>Viridiplantae</taxon>
        <taxon>Streptophyta</taxon>
        <taxon>Embryophyta</taxon>
        <taxon>Tracheophyta</taxon>
        <taxon>Spermatophyta</taxon>
        <taxon>Magnoliopsida</taxon>
        <taxon>eudicotyledons</taxon>
        <taxon>Gunneridae</taxon>
        <taxon>Pentapetalae</taxon>
        <taxon>asterids</taxon>
        <taxon>lamiids</taxon>
        <taxon>Solanales</taxon>
        <taxon>Solanaceae</taxon>
        <taxon>Nicotianoideae</taxon>
        <taxon>Nicotianeae</taxon>
        <taxon>Nicotiana</taxon>
    </lineage>
</organism>
<dbReference type="KEGG" id="nta:107801414"/>
<accession>A0A1S4AU05</accession>
<evidence type="ECO:0000313" key="2">
    <source>
        <dbReference type="RefSeq" id="XP_016480227.1"/>
    </source>
</evidence>